<protein>
    <submittedName>
        <fullName evidence="1">Uncharacterized protein</fullName>
    </submittedName>
</protein>
<evidence type="ECO:0000313" key="2">
    <source>
        <dbReference type="Proteomes" id="UP000031668"/>
    </source>
</evidence>
<accession>A0A0C2JNG7</accession>
<dbReference type="EMBL" id="JWZT01001930">
    <property type="protein sequence ID" value="KII70913.1"/>
    <property type="molecule type" value="Genomic_DNA"/>
</dbReference>
<evidence type="ECO:0000313" key="1">
    <source>
        <dbReference type="EMBL" id="KII70913.1"/>
    </source>
</evidence>
<name>A0A0C2JNG7_THEKT</name>
<reference evidence="1 2" key="1">
    <citation type="journal article" date="2014" name="Genome Biol. Evol.">
        <title>The genome of the myxosporean Thelohanellus kitauei shows adaptations to nutrient acquisition within its fish host.</title>
        <authorList>
            <person name="Yang Y."/>
            <person name="Xiong J."/>
            <person name="Zhou Z."/>
            <person name="Huo F."/>
            <person name="Miao W."/>
            <person name="Ran C."/>
            <person name="Liu Y."/>
            <person name="Zhang J."/>
            <person name="Feng J."/>
            <person name="Wang M."/>
            <person name="Wang M."/>
            <person name="Wang L."/>
            <person name="Yao B."/>
        </authorList>
    </citation>
    <scope>NUCLEOTIDE SEQUENCE [LARGE SCALE GENOMIC DNA]</scope>
    <source>
        <strain evidence="1">Wuqing</strain>
    </source>
</reference>
<keyword evidence="2" id="KW-1185">Reference proteome</keyword>
<dbReference type="AlphaFoldDB" id="A0A0C2JNG7"/>
<organism evidence="1 2">
    <name type="scientific">Thelohanellus kitauei</name>
    <name type="common">Myxosporean</name>
    <dbReference type="NCBI Taxonomy" id="669202"/>
    <lineage>
        <taxon>Eukaryota</taxon>
        <taxon>Metazoa</taxon>
        <taxon>Cnidaria</taxon>
        <taxon>Myxozoa</taxon>
        <taxon>Myxosporea</taxon>
        <taxon>Bivalvulida</taxon>
        <taxon>Platysporina</taxon>
        <taxon>Myxobolidae</taxon>
        <taxon>Thelohanellus</taxon>
    </lineage>
</organism>
<comment type="caution">
    <text evidence="1">The sequence shown here is derived from an EMBL/GenBank/DDBJ whole genome shotgun (WGS) entry which is preliminary data.</text>
</comment>
<sequence length="145" mass="16711">MNFGKKCNVDSDSHVFSKDLMSKKLFTELEKSTFCCLGSEIVAVAELDRNLLGGQTLFGKARIAQKKANESRFALLILIFDERIDISETRVPHFSNRNLKKLADEFEFLSFPITTDFIKEPCTLQLKLIDLQSDYHERKISIWKC</sequence>
<dbReference type="Proteomes" id="UP000031668">
    <property type="component" value="Unassembled WGS sequence"/>
</dbReference>
<gene>
    <name evidence="1" type="ORF">RF11_13170</name>
</gene>
<proteinExistence type="predicted"/>